<feature type="transmembrane region" description="Helical" evidence="2">
    <location>
        <begin position="174"/>
        <end position="196"/>
    </location>
</feature>
<sequence length="212" mass="23291">MENPQRSAEDQTRNGPSSAVAGDGLSSSRRRLNELLDGPPAQPHLPTPSRPWVLRDSFETPQPKHDKQTKNDMKDFFQNVGATATLGASITFVLIIVELKDPQEVSQKHFFSLETVRVFLSISWLLFMRTLACSFWFSRSGHHDSVLFAVYILVHSAVILLGLVVAAYVESVGFLAVALCGVSIFGAIVAICFQGLRGAIFTAGPMRRGEPF</sequence>
<keyword evidence="2" id="KW-0472">Membrane</keyword>
<keyword evidence="2" id="KW-0812">Transmembrane</keyword>
<feature type="region of interest" description="Disordered" evidence="1">
    <location>
        <begin position="1"/>
        <end position="70"/>
    </location>
</feature>
<keyword evidence="4" id="KW-1185">Reference proteome</keyword>
<dbReference type="Proteomes" id="UP001610444">
    <property type="component" value="Unassembled WGS sequence"/>
</dbReference>
<protein>
    <recommendedName>
        <fullName evidence="5">Transmembrane protein</fullName>
    </recommendedName>
</protein>
<evidence type="ECO:0000313" key="3">
    <source>
        <dbReference type="EMBL" id="KAL2845153.1"/>
    </source>
</evidence>
<comment type="caution">
    <text evidence="3">The sequence shown here is derived from an EMBL/GenBank/DDBJ whole genome shotgun (WGS) entry which is preliminary data.</text>
</comment>
<keyword evidence="2" id="KW-1133">Transmembrane helix</keyword>
<reference evidence="3 4" key="1">
    <citation type="submission" date="2024-07" db="EMBL/GenBank/DDBJ databases">
        <title>Section-level genome sequencing and comparative genomics of Aspergillus sections Usti and Cavernicolus.</title>
        <authorList>
            <consortium name="Lawrence Berkeley National Laboratory"/>
            <person name="Nybo J.L."/>
            <person name="Vesth T.C."/>
            <person name="Theobald S."/>
            <person name="Frisvad J.C."/>
            <person name="Larsen T.O."/>
            <person name="Kjaerboelling I."/>
            <person name="Rothschild-Mancinelli K."/>
            <person name="Lyhne E.K."/>
            <person name="Kogle M.E."/>
            <person name="Barry K."/>
            <person name="Clum A."/>
            <person name="Na H."/>
            <person name="Ledsgaard L."/>
            <person name="Lin J."/>
            <person name="Lipzen A."/>
            <person name="Kuo A."/>
            <person name="Riley R."/>
            <person name="Mondo S."/>
            <person name="LaButti K."/>
            <person name="Haridas S."/>
            <person name="Pangalinan J."/>
            <person name="Salamov A.A."/>
            <person name="Simmons B.A."/>
            <person name="Magnuson J.K."/>
            <person name="Chen J."/>
            <person name="Drula E."/>
            <person name="Henrissat B."/>
            <person name="Wiebenga A."/>
            <person name="Lubbers R.J."/>
            <person name="Gomes A.C."/>
            <person name="Macurrencykelacurrency M.R."/>
            <person name="Stajich J."/>
            <person name="Grigoriev I.V."/>
            <person name="Mortensen U.H."/>
            <person name="De vries R.P."/>
            <person name="Baker S.E."/>
            <person name="Andersen M.R."/>
        </authorList>
    </citation>
    <scope>NUCLEOTIDE SEQUENCE [LARGE SCALE GENOMIC DNA]</scope>
    <source>
        <strain evidence="3 4">CBS 756.74</strain>
    </source>
</reference>
<dbReference type="EMBL" id="JBFXLR010000038">
    <property type="protein sequence ID" value="KAL2845153.1"/>
    <property type="molecule type" value="Genomic_DNA"/>
</dbReference>
<feature type="compositionally biased region" description="Basic and acidic residues" evidence="1">
    <location>
        <begin position="56"/>
        <end position="70"/>
    </location>
</feature>
<dbReference type="GeneID" id="98156140"/>
<name>A0ABR4JYM0_9EURO</name>
<feature type="transmembrane region" description="Helical" evidence="2">
    <location>
        <begin position="117"/>
        <end position="137"/>
    </location>
</feature>
<evidence type="ECO:0008006" key="5">
    <source>
        <dbReference type="Google" id="ProtNLM"/>
    </source>
</evidence>
<organism evidence="3 4">
    <name type="scientific">Aspergillus pseudodeflectus</name>
    <dbReference type="NCBI Taxonomy" id="176178"/>
    <lineage>
        <taxon>Eukaryota</taxon>
        <taxon>Fungi</taxon>
        <taxon>Dikarya</taxon>
        <taxon>Ascomycota</taxon>
        <taxon>Pezizomycotina</taxon>
        <taxon>Eurotiomycetes</taxon>
        <taxon>Eurotiomycetidae</taxon>
        <taxon>Eurotiales</taxon>
        <taxon>Aspergillaceae</taxon>
        <taxon>Aspergillus</taxon>
        <taxon>Aspergillus subgen. Nidulantes</taxon>
    </lineage>
</organism>
<proteinExistence type="predicted"/>
<dbReference type="RefSeq" id="XP_070896510.1">
    <property type="nucleotide sequence ID" value="XM_071040976.1"/>
</dbReference>
<accession>A0ABR4JYM0</accession>
<evidence type="ECO:0000256" key="1">
    <source>
        <dbReference type="SAM" id="MobiDB-lite"/>
    </source>
</evidence>
<feature type="compositionally biased region" description="Pro residues" evidence="1">
    <location>
        <begin position="40"/>
        <end position="49"/>
    </location>
</feature>
<evidence type="ECO:0000313" key="4">
    <source>
        <dbReference type="Proteomes" id="UP001610444"/>
    </source>
</evidence>
<evidence type="ECO:0000256" key="2">
    <source>
        <dbReference type="SAM" id="Phobius"/>
    </source>
</evidence>
<feature type="transmembrane region" description="Helical" evidence="2">
    <location>
        <begin position="76"/>
        <end position="97"/>
    </location>
</feature>
<gene>
    <name evidence="3" type="ORF">BJX68DRAFT_242365</name>
</gene>
<feature type="transmembrane region" description="Helical" evidence="2">
    <location>
        <begin position="146"/>
        <end position="168"/>
    </location>
</feature>